<dbReference type="InterPro" id="IPR002523">
    <property type="entry name" value="MgTranspt_CorA/ZnTranspt_ZntB"/>
</dbReference>
<reference evidence="4" key="3">
    <citation type="submission" date="2020-12" db="UniProtKB">
        <authorList>
            <consortium name="EnsemblPlants"/>
        </authorList>
    </citation>
    <scope>IDENTIFICATION</scope>
</reference>
<evidence type="ECO:0000313" key="4">
    <source>
        <dbReference type="EnsemblPlants" id="Pp3c15_4880V3.1"/>
    </source>
</evidence>
<dbReference type="EnsemblPlants" id="Pp3c15_4880V3.4">
    <property type="protein sequence ID" value="Pp3c15_4880V3.4"/>
    <property type="gene ID" value="Pp3c15_4880"/>
</dbReference>
<dbReference type="GeneID" id="112291983"/>
<keyword evidence="2" id="KW-1133">Transmembrane helix</keyword>
<dbReference type="Gramene" id="Pp3c15_4880V3.3">
    <property type="protein sequence ID" value="Pp3c15_4880V3.3"/>
    <property type="gene ID" value="Pp3c15_4880"/>
</dbReference>
<dbReference type="GO" id="GO:0016020">
    <property type="term" value="C:membrane"/>
    <property type="evidence" value="ECO:0007669"/>
    <property type="project" value="InterPro"/>
</dbReference>
<dbReference type="RefSeq" id="XP_024395789.1">
    <property type="nucleotide sequence ID" value="XM_024540021.2"/>
</dbReference>
<reference evidence="3 5" key="1">
    <citation type="journal article" date="2008" name="Science">
        <title>The Physcomitrella genome reveals evolutionary insights into the conquest of land by plants.</title>
        <authorList>
            <person name="Rensing S."/>
            <person name="Lang D."/>
            <person name="Zimmer A."/>
            <person name="Terry A."/>
            <person name="Salamov A."/>
            <person name="Shapiro H."/>
            <person name="Nishiyama T."/>
            <person name="Perroud P.-F."/>
            <person name="Lindquist E."/>
            <person name="Kamisugi Y."/>
            <person name="Tanahashi T."/>
            <person name="Sakakibara K."/>
            <person name="Fujita T."/>
            <person name="Oishi K."/>
            <person name="Shin-I T."/>
            <person name="Kuroki Y."/>
            <person name="Toyoda A."/>
            <person name="Suzuki Y."/>
            <person name="Hashimoto A."/>
            <person name="Yamaguchi K."/>
            <person name="Sugano A."/>
            <person name="Kohara Y."/>
            <person name="Fujiyama A."/>
            <person name="Anterola A."/>
            <person name="Aoki S."/>
            <person name="Ashton N."/>
            <person name="Barbazuk W.B."/>
            <person name="Barker E."/>
            <person name="Bennetzen J."/>
            <person name="Bezanilla M."/>
            <person name="Blankenship R."/>
            <person name="Cho S.H."/>
            <person name="Dutcher S."/>
            <person name="Estelle M."/>
            <person name="Fawcett J.A."/>
            <person name="Gundlach H."/>
            <person name="Hanada K."/>
            <person name="Heyl A."/>
            <person name="Hicks K.A."/>
            <person name="Hugh J."/>
            <person name="Lohr M."/>
            <person name="Mayer K."/>
            <person name="Melkozernov A."/>
            <person name="Murata T."/>
            <person name="Nelson D."/>
            <person name="Pils B."/>
            <person name="Prigge M."/>
            <person name="Reiss B."/>
            <person name="Renner T."/>
            <person name="Rombauts S."/>
            <person name="Rushton P."/>
            <person name="Sanderfoot A."/>
            <person name="Schween G."/>
            <person name="Shiu S.-H."/>
            <person name="Stueber K."/>
            <person name="Theodoulou F.L."/>
            <person name="Tu H."/>
            <person name="Van de Peer Y."/>
            <person name="Verrier P.J."/>
            <person name="Waters E."/>
            <person name="Wood A."/>
            <person name="Yang L."/>
            <person name="Cove D."/>
            <person name="Cuming A."/>
            <person name="Hasebe M."/>
            <person name="Lucas S."/>
            <person name="Mishler D.B."/>
            <person name="Reski R."/>
            <person name="Grigoriev I."/>
            <person name="Quatrano R.S."/>
            <person name="Boore J.L."/>
        </authorList>
    </citation>
    <scope>NUCLEOTIDE SEQUENCE [LARGE SCALE GENOMIC DNA]</scope>
    <source>
        <strain evidence="4 5">cv. Gransden 2004</strain>
    </source>
</reference>
<dbReference type="PANTHER" id="PTHR46950:SF2">
    <property type="entry name" value="MAGNESIUM TRANSPORTER CORA-LIKE FAMILY PROTEIN"/>
    <property type="match status" value="1"/>
</dbReference>
<evidence type="ECO:0000256" key="1">
    <source>
        <dbReference type="SAM" id="MobiDB-lite"/>
    </source>
</evidence>
<keyword evidence="5" id="KW-1185">Reference proteome</keyword>
<dbReference type="EnsemblPlants" id="Pp3c15_4880V3.3">
    <property type="protein sequence ID" value="Pp3c15_4880V3.3"/>
    <property type="gene ID" value="Pp3c15_4880"/>
</dbReference>
<proteinExistence type="predicted"/>
<evidence type="ECO:0000313" key="5">
    <source>
        <dbReference type="Proteomes" id="UP000006727"/>
    </source>
</evidence>
<dbReference type="Pfam" id="PF01544">
    <property type="entry name" value="CorA"/>
    <property type="match status" value="1"/>
</dbReference>
<dbReference type="Gramene" id="Pp3c15_4880V3.4">
    <property type="protein sequence ID" value="Pp3c15_4880V3.4"/>
    <property type="gene ID" value="Pp3c15_4880"/>
</dbReference>
<name>A0A2K1JBY5_PHYPA</name>
<evidence type="ECO:0008006" key="6">
    <source>
        <dbReference type="Google" id="ProtNLM"/>
    </source>
</evidence>
<evidence type="ECO:0000256" key="2">
    <source>
        <dbReference type="SAM" id="Phobius"/>
    </source>
</evidence>
<dbReference type="EnsemblPlants" id="Pp3c15_4880V3.2">
    <property type="protein sequence ID" value="Pp3c15_4880V3.2"/>
    <property type="gene ID" value="Pp3c15_4880"/>
</dbReference>
<dbReference type="KEGG" id="ppp:112291983"/>
<accession>A0A2K1JBY5</accession>
<keyword evidence="2" id="KW-0812">Transmembrane</keyword>
<dbReference type="EnsemblPlants" id="Pp3c15_4880V3.1">
    <property type="protein sequence ID" value="Pp3c15_4880V3.1"/>
    <property type="gene ID" value="Pp3c15_4880"/>
</dbReference>
<dbReference type="PaxDb" id="3218-PP1S83_138V6.1"/>
<dbReference type="OMA" id="HPAICVA"/>
<feature type="compositionally biased region" description="Low complexity" evidence="1">
    <location>
        <begin position="106"/>
        <end position="117"/>
    </location>
</feature>
<feature type="compositionally biased region" description="Polar residues" evidence="1">
    <location>
        <begin position="77"/>
        <end position="95"/>
    </location>
</feature>
<organism evidence="3">
    <name type="scientific">Physcomitrium patens</name>
    <name type="common">Spreading-leaved earth moss</name>
    <name type="synonym">Physcomitrella patens</name>
    <dbReference type="NCBI Taxonomy" id="3218"/>
    <lineage>
        <taxon>Eukaryota</taxon>
        <taxon>Viridiplantae</taxon>
        <taxon>Streptophyta</taxon>
        <taxon>Embryophyta</taxon>
        <taxon>Bryophyta</taxon>
        <taxon>Bryophytina</taxon>
        <taxon>Bryopsida</taxon>
        <taxon>Funariidae</taxon>
        <taxon>Funariales</taxon>
        <taxon>Funariaceae</taxon>
        <taxon>Physcomitrium</taxon>
    </lineage>
</organism>
<sequence>MDIHNLWLDGLICAYEFIPAPLQKIKLGGVITAQGLLQGQFDTEISLKQPVSLIENLGVDSKRSNKSPASSPRSSPEDQLSNSSKLTPISPGTTRKSLETDAPKDLSPLSLSHGSSLVRQPSTRNRQSQWIPIGWDRLTELFQDLQGESEWQLDEEFSDQDDTLSVADVAQPYWKKRAGPTFWCHVDSRHPKVQHLFLNAQWLHPAVSVGLRDEKRLISDRMKHLLYEVPVRVAGGLLFELTGLSVGDPNREEEDVAVVLRSWLSQNHLITSMHVKGHVNNLNVLGVLEVQDLVGAGGTEAPKSVEEIVAQLSSCLATWDDRMARKHYFGAADELELKYVNRKSNEDLALLSIILNQEIRRLSTQVIRIKWSLHAREEIVHELMTHLKVKDALEILKTVHRRTRSMLDEQDAVRDRIFTVQDVMQSNVREKLQAQSLRVTHNLSVIGGSGLLLSIIVGLFGVNLDGIPGGSGSPHAFSTFTFILFGLGAISCLLGIRRLGLKPQPSDEAVTSRKMELQDFVYKFQKASEAHEKVHHIHSDPSLSDVATAAAAAETDKPHGFYILLQ</sequence>
<dbReference type="EMBL" id="ABEU02000015">
    <property type="protein sequence ID" value="PNR39045.1"/>
    <property type="molecule type" value="Genomic_DNA"/>
</dbReference>
<feature type="transmembrane region" description="Helical" evidence="2">
    <location>
        <begin position="476"/>
        <end position="496"/>
    </location>
</feature>
<feature type="transmembrane region" description="Helical" evidence="2">
    <location>
        <begin position="443"/>
        <end position="464"/>
    </location>
</feature>
<dbReference type="Gramene" id="Pp3c15_4880V3.1">
    <property type="protein sequence ID" value="Pp3c15_4880V3.1"/>
    <property type="gene ID" value="Pp3c15_4880"/>
</dbReference>
<gene>
    <name evidence="4" type="primary">LOC112291983</name>
    <name evidence="3" type="ORF">PHYPA_019323</name>
</gene>
<evidence type="ECO:0000313" key="3">
    <source>
        <dbReference type="EMBL" id="PNR39045.1"/>
    </source>
</evidence>
<feature type="region of interest" description="Disordered" evidence="1">
    <location>
        <begin position="58"/>
        <end position="123"/>
    </location>
</feature>
<dbReference type="OrthoDB" id="1931410at2759"/>
<dbReference type="Proteomes" id="UP000006727">
    <property type="component" value="Chromosome 15"/>
</dbReference>
<dbReference type="GO" id="GO:0046873">
    <property type="term" value="F:metal ion transmembrane transporter activity"/>
    <property type="evidence" value="ECO:0007669"/>
    <property type="project" value="InterPro"/>
</dbReference>
<keyword evidence="2" id="KW-0472">Membrane</keyword>
<dbReference type="FunCoup" id="A0A2K1JBY5">
    <property type="interactions" value="1016"/>
</dbReference>
<reference evidence="3 5" key="2">
    <citation type="journal article" date="2018" name="Plant J.">
        <title>The Physcomitrella patens chromosome-scale assembly reveals moss genome structure and evolution.</title>
        <authorList>
            <person name="Lang D."/>
            <person name="Ullrich K.K."/>
            <person name="Murat F."/>
            <person name="Fuchs J."/>
            <person name="Jenkins J."/>
            <person name="Haas F.B."/>
            <person name="Piednoel M."/>
            <person name="Gundlach H."/>
            <person name="Van Bel M."/>
            <person name="Meyberg R."/>
            <person name="Vives C."/>
            <person name="Morata J."/>
            <person name="Symeonidi A."/>
            <person name="Hiss M."/>
            <person name="Muchero W."/>
            <person name="Kamisugi Y."/>
            <person name="Saleh O."/>
            <person name="Blanc G."/>
            <person name="Decker E.L."/>
            <person name="van Gessel N."/>
            <person name="Grimwood J."/>
            <person name="Hayes R.D."/>
            <person name="Graham S.W."/>
            <person name="Gunter L.E."/>
            <person name="McDaniel S.F."/>
            <person name="Hoernstein S.N.W."/>
            <person name="Larsson A."/>
            <person name="Li F.W."/>
            <person name="Perroud P.F."/>
            <person name="Phillips J."/>
            <person name="Ranjan P."/>
            <person name="Rokshar D.S."/>
            <person name="Rothfels C.J."/>
            <person name="Schneider L."/>
            <person name="Shu S."/>
            <person name="Stevenson D.W."/>
            <person name="Thummler F."/>
            <person name="Tillich M."/>
            <person name="Villarreal Aguilar J.C."/>
            <person name="Widiez T."/>
            <person name="Wong G.K."/>
            <person name="Wymore A."/>
            <person name="Zhang Y."/>
            <person name="Zimmer A.D."/>
            <person name="Quatrano R.S."/>
            <person name="Mayer K.F.X."/>
            <person name="Goodstein D."/>
            <person name="Casacuberta J.M."/>
            <person name="Vandepoele K."/>
            <person name="Reski R."/>
            <person name="Cuming A.C."/>
            <person name="Tuskan G.A."/>
            <person name="Maumus F."/>
            <person name="Salse J."/>
            <person name="Schmutz J."/>
            <person name="Rensing S.A."/>
        </authorList>
    </citation>
    <scope>NUCLEOTIDE SEQUENCE [LARGE SCALE GENOMIC DNA]</scope>
    <source>
        <strain evidence="4 5">cv. Gransden 2004</strain>
    </source>
</reference>
<dbReference type="AlphaFoldDB" id="A0A2K1JBY5"/>
<protein>
    <recommendedName>
        <fullName evidence="6">Magnesium transporter</fullName>
    </recommendedName>
</protein>
<dbReference type="Gramene" id="Pp3c15_4880V3.2">
    <property type="protein sequence ID" value="Pp3c15_4880V3.2"/>
    <property type="gene ID" value="Pp3c15_4880"/>
</dbReference>
<dbReference type="STRING" id="3218.A0A2K1JBY5"/>
<dbReference type="PANTHER" id="PTHR46950">
    <property type="entry name" value="MAGNESIUM TRANSPORTER CORA-LIKE FAMILY PROTEIN"/>
    <property type="match status" value="1"/>
</dbReference>